<keyword evidence="1" id="KW-1133">Transmembrane helix</keyword>
<dbReference type="InterPro" id="IPR018688">
    <property type="entry name" value="PpoB2-like"/>
</dbReference>
<dbReference type="Proteomes" id="UP001183629">
    <property type="component" value="Unassembled WGS sequence"/>
</dbReference>
<feature type="transmembrane region" description="Helical" evidence="1">
    <location>
        <begin position="84"/>
        <end position="106"/>
    </location>
</feature>
<reference evidence="2 3" key="1">
    <citation type="submission" date="2023-07" db="EMBL/GenBank/DDBJ databases">
        <title>Sequencing the genomes of 1000 actinobacteria strains.</title>
        <authorList>
            <person name="Klenk H.-P."/>
        </authorList>
    </citation>
    <scope>NUCLEOTIDE SEQUENCE [LARGE SCALE GENOMIC DNA]</scope>
    <source>
        <strain evidence="2 3">DSM 44711</strain>
    </source>
</reference>
<keyword evidence="1" id="KW-0472">Membrane</keyword>
<proteinExistence type="predicted"/>
<accession>A0AAE3ZX07</accession>
<evidence type="ECO:0000256" key="1">
    <source>
        <dbReference type="SAM" id="Phobius"/>
    </source>
</evidence>
<feature type="transmembrane region" description="Helical" evidence="1">
    <location>
        <begin position="112"/>
        <end position="130"/>
    </location>
</feature>
<feature type="transmembrane region" description="Helical" evidence="1">
    <location>
        <begin position="51"/>
        <end position="72"/>
    </location>
</feature>
<keyword evidence="1" id="KW-0812">Transmembrane</keyword>
<sequence length="228" mass="24703">MTALALALRLRVARAARSHPHWPAMLLALVAWAVLLAQPAAHHATPPTLPSWVLMCVAMMVPVVLPAVRHVAVNSLRRRRLRAMTYFLTGYVTVWAAAGALLIPVLAVPPRLPLLVTLIVLAALWQLLPARRACMRACHRTVPLPPTGWRAARGALHFGARHGVACAGVCGPLMAVMAVPGTHTPLWMLAVTAAVLLTRYPPRGRFVPRPGPLVLDIRFRATPDPADR</sequence>
<dbReference type="AlphaFoldDB" id="A0AAE3ZX07"/>
<protein>
    <submittedName>
        <fullName evidence="2">Metal-binding membrane protein</fullName>
    </submittedName>
</protein>
<evidence type="ECO:0000313" key="3">
    <source>
        <dbReference type="Proteomes" id="UP001183629"/>
    </source>
</evidence>
<organism evidence="2 3">
    <name type="scientific">Catenuloplanes niger</name>
    <dbReference type="NCBI Taxonomy" id="587534"/>
    <lineage>
        <taxon>Bacteria</taxon>
        <taxon>Bacillati</taxon>
        <taxon>Actinomycetota</taxon>
        <taxon>Actinomycetes</taxon>
        <taxon>Micromonosporales</taxon>
        <taxon>Micromonosporaceae</taxon>
        <taxon>Catenuloplanes</taxon>
    </lineage>
</organism>
<keyword evidence="3" id="KW-1185">Reference proteome</keyword>
<comment type="caution">
    <text evidence="2">The sequence shown here is derived from an EMBL/GenBank/DDBJ whole genome shotgun (WGS) entry which is preliminary data.</text>
</comment>
<dbReference type="EMBL" id="JAVDYC010000001">
    <property type="protein sequence ID" value="MDR7327376.1"/>
    <property type="molecule type" value="Genomic_DNA"/>
</dbReference>
<evidence type="ECO:0000313" key="2">
    <source>
        <dbReference type="EMBL" id="MDR7327376.1"/>
    </source>
</evidence>
<name>A0AAE3ZX07_9ACTN</name>
<dbReference type="RefSeq" id="WP_310424644.1">
    <property type="nucleotide sequence ID" value="NZ_JAVDYC010000001.1"/>
</dbReference>
<gene>
    <name evidence="2" type="ORF">J2S44_007626</name>
</gene>
<dbReference type="Pfam" id="PF09948">
    <property type="entry name" value="PpoB2"/>
    <property type="match status" value="1"/>
</dbReference>